<sequence length="80" mass="9649">MTKSELLNRLESISSQIDHLEVKFQEKTNQEKNKIFSAMTNNEKQMKQRLVWLENKYEEEERKQTLKAEQTRRPLLAIAR</sequence>
<organism evidence="2 3">
    <name type="scientific">Lederbergia citrea</name>
    <dbReference type="NCBI Taxonomy" id="2833581"/>
    <lineage>
        <taxon>Bacteria</taxon>
        <taxon>Bacillati</taxon>
        <taxon>Bacillota</taxon>
        <taxon>Bacilli</taxon>
        <taxon>Bacillales</taxon>
        <taxon>Bacillaceae</taxon>
        <taxon>Lederbergia</taxon>
    </lineage>
</organism>
<comment type="caution">
    <text evidence="2">The sequence shown here is derived from an EMBL/GenBank/DDBJ whole genome shotgun (WGS) entry which is preliminary data.</text>
</comment>
<accession>A0A942UQH9</accession>
<feature type="coiled-coil region" evidence="1">
    <location>
        <begin position="3"/>
        <end position="63"/>
    </location>
</feature>
<proteinExistence type="predicted"/>
<dbReference type="AlphaFoldDB" id="A0A942UQH9"/>
<dbReference type="RefSeq" id="WP_213097133.1">
    <property type="nucleotide sequence ID" value="NZ_JAGYPH010000001.1"/>
</dbReference>
<reference evidence="2 3" key="1">
    <citation type="submission" date="2021-05" db="EMBL/GenBank/DDBJ databases">
        <title>Novel Bacillus species.</title>
        <authorList>
            <person name="Liu G."/>
        </authorList>
    </citation>
    <scope>NUCLEOTIDE SEQUENCE [LARGE SCALE GENOMIC DNA]</scope>
    <source>
        <strain evidence="2 3">FJAT-49682</strain>
    </source>
</reference>
<protein>
    <submittedName>
        <fullName evidence="2">Uncharacterized protein</fullName>
    </submittedName>
</protein>
<dbReference type="Proteomes" id="UP000676456">
    <property type="component" value="Unassembled WGS sequence"/>
</dbReference>
<evidence type="ECO:0000256" key="1">
    <source>
        <dbReference type="SAM" id="Coils"/>
    </source>
</evidence>
<keyword evidence="3" id="KW-1185">Reference proteome</keyword>
<evidence type="ECO:0000313" key="3">
    <source>
        <dbReference type="Proteomes" id="UP000676456"/>
    </source>
</evidence>
<name>A0A942UQH9_9BACI</name>
<dbReference type="EMBL" id="JAGYPN010000001">
    <property type="protein sequence ID" value="MBS4222169.1"/>
    <property type="molecule type" value="Genomic_DNA"/>
</dbReference>
<evidence type="ECO:0000313" key="2">
    <source>
        <dbReference type="EMBL" id="MBS4222169.1"/>
    </source>
</evidence>
<keyword evidence="1" id="KW-0175">Coiled coil</keyword>
<gene>
    <name evidence="2" type="ORF">KHA91_05290</name>
</gene>